<dbReference type="PANTHER" id="PTHR31234:SF70">
    <property type="entry name" value="LATE EMBRYOGENESIS ABUNDANT PROTEIN LEA-2 SUBGROUP DOMAIN-CONTAINING PROTEIN"/>
    <property type="match status" value="1"/>
</dbReference>
<keyword evidence="9" id="KW-1185">Reference proteome</keyword>
<feature type="transmembrane region" description="Helical" evidence="6">
    <location>
        <begin position="98"/>
        <end position="125"/>
    </location>
</feature>
<evidence type="ECO:0000256" key="5">
    <source>
        <dbReference type="SAM" id="MobiDB-lite"/>
    </source>
</evidence>
<accession>A0A834U0D7</accession>
<dbReference type="PANTHER" id="PTHR31234">
    <property type="entry name" value="LATE EMBRYOGENESIS ABUNDANT (LEA) HYDROXYPROLINE-RICH GLYCOPROTEIN FAMILY"/>
    <property type="match status" value="1"/>
</dbReference>
<feature type="compositionally biased region" description="Low complexity" evidence="5">
    <location>
        <begin position="21"/>
        <end position="47"/>
    </location>
</feature>
<dbReference type="Pfam" id="PF03168">
    <property type="entry name" value="LEA_2"/>
    <property type="match status" value="1"/>
</dbReference>
<evidence type="ECO:0000256" key="6">
    <source>
        <dbReference type="SAM" id="Phobius"/>
    </source>
</evidence>
<evidence type="ECO:0000256" key="3">
    <source>
        <dbReference type="ARBA" id="ARBA00022989"/>
    </source>
</evidence>
<keyword evidence="2 6" id="KW-0812">Transmembrane</keyword>
<dbReference type="SUPFAM" id="SSF117070">
    <property type="entry name" value="LEA14-like"/>
    <property type="match status" value="1"/>
</dbReference>
<keyword evidence="4 6" id="KW-0472">Membrane</keyword>
<dbReference type="EMBL" id="JAAIUW010000005">
    <property type="protein sequence ID" value="KAF7831519.1"/>
    <property type="molecule type" value="Genomic_DNA"/>
</dbReference>
<dbReference type="InterPro" id="IPR004864">
    <property type="entry name" value="LEA_2"/>
</dbReference>
<dbReference type="GO" id="GO:0005886">
    <property type="term" value="C:plasma membrane"/>
    <property type="evidence" value="ECO:0007669"/>
    <property type="project" value="TreeGrafter"/>
</dbReference>
<organism evidence="8 9">
    <name type="scientific">Senna tora</name>
    <dbReference type="NCBI Taxonomy" id="362788"/>
    <lineage>
        <taxon>Eukaryota</taxon>
        <taxon>Viridiplantae</taxon>
        <taxon>Streptophyta</taxon>
        <taxon>Embryophyta</taxon>
        <taxon>Tracheophyta</taxon>
        <taxon>Spermatophyta</taxon>
        <taxon>Magnoliopsida</taxon>
        <taxon>eudicotyledons</taxon>
        <taxon>Gunneridae</taxon>
        <taxon>Pentapetalae</taxon>
        <taxon>rosids</taxon>
        <taxon>fabids</taxon>
        <taxon>Fabales</taxon>
        <taxon>Fabaceae</taxon>
        <taxon>Caesalpinioideae</taxon>
        <taxon>Cassia clade</taxon>
        <taxon>Senna</taxon>
    </lineage>
</organism>
<reference evidence="8" key="1">
    <citation type="submission" date="2020-09" db="EMBL/GenBank/DDBJ databases">
        <title>Genome-Enabled Discovery of Anthraquinone Biosynthesis in Senna tora.</title>
        <authorList>
            <person name="Kang S.-H."/>
            <person name="Pandey R.P."/>
            <person name="Lee C.-M."/>
            <person name="Sim J.-S."/>
            <person name="Jeong J.-T."/>
            <person name="Choi B.-S."/>
            <person name="Jung M."/>
            <person name="Ginzburg D."/>
            <person name="Zhao K."/>
            <person name="Won S.Y."/>
            <person name="Oh T.-J."/>
            <person name="Yu Y."/>
            <person name="Kim N.-H."/>
            <person name="Lee O.R."/>
            <person name="Lee T.-H."/>
            <person name="Bashyal P."/>
            <person name="Kim T.-S."/>
            <person name="Lee W.-H."/>
            <person name="Kawkins C."/>
            <person name="Kim C.-K."/>
            <person name="Kim J.S."/>
            <person name="Ahn B.O."/>
            <person name="Rhee S.Y."/>
            <person name="Sohng J.K."/>
        </authorList>
    </citation>
    <scope>NUCLEOTIDE SEQUENCE</scope>
    <source>
        <tissue evidence="8">Leaf</tissue>
    </source>
</reference>
<dbReference type="GO" id="GO:0098542">
    <property type="term" value="P:defense response to other organism"/>
    <property type="evidence" value="ECO:0007669"/>
    <property type="project" value="InterPro"/>
</dbReference>
<protein>
    <submittedName>
        <fullName evidence="8">NDR1/HIN1-like protein 13</fullName>
    </submittedName>
</protein>
<feature type="domain" description="Late embryogenesis abundant protein LEA-2 subgroup" evidence="7">
    <location>
        <begin position="158"/>
        <end position="261"/>
    </location>
</feature>
<evidence type="ECO:0000313" key="9">
    <source>
        <dbReference type="Proteomes" id="UP000634136"/>
    </source>
</evidence>
<gene>
    <name evidence="8" type="ORF">G2W53_013852</name>
</gene>
<dbReference type="InterPro" id="IPR044839">
    <property type="entry name" value="NDR1-like"/>
</dbReference>
<keyword evidence="3 6" id="KW-1133">Transmembrane helix</keyword>
<evidence type="ECO:0000313" key="8">
    <source>
        <dbReference type="EMBL" id="KAF7831519.1"/>
    </source>
</evidence>
<sequence>MATRVHPHASSPPHSGKPELKTTSSPSEPTSEPTPPETTSSPSEPTSEPTPPAPAKPTPGTYIVKVPKDLVYRVPPPENSRRYDRYTRRKNRRSWCRCCFCWFVGLVFLFIVLFGIVAGVLYLVFRPEAPDFAVDRISVRGMDLASASVMSPEFDVAVRVNNPNDKIGIFYERDGSVEIYYNEDVRLSNGTLPAFYQPSNNVTVIQTALKGSSVVLSSADREALVDQQTEGKVPLKMKLTAFVKIEVGSVKTWGITIKINCGVTLDKLTEQAKIVSKDCGYGLELCYNPVTPVLYEIFSYLYHLYFLVFSLIILGIETLLDHLEAENENSSDYRENLNSAVGKYSWRPEWLA</sequence>
<dbReference type="Proteomes" id="UP000634136">
    <property type="component" value="Unassembled WGS sequence"/>
</dbReference>
<dbReference type="AlphaFoldDB" id="A0A834U0D7"/>
<proteinExistence type="predicted"/>
<dbReference type="OrthoDB" id="1849707at2759"/>
<feature type="compositionally biased region" description="Pro residues" evidence="5">
    <location>
        <begin position="48"/>
        <end position="57"/>
    </location>
</feature>
<evidence type="ECO:0000256" key="1">
    <source>
        <dbReference type="ARBA" id="ARBA00004167"/>
    </source>
</evidence>
<evidence type="ECO:0000256" key="2">
    <source>
        <dbReference type="ARBA" id="ARBA00022692"/>
    </source>
</evidence>
<comment type="caution">
    <text evidence="8">The sequence shown here is derived from an EMBL/GenBank/DDBJ whole genome shotgun (WGS) entry which is preliminary data.</text>
</comment>
<evidence type="ECO:0000256" key="4">
    <source>
        <dbReference type="ARBA" id="ARBA00023136"/>
    </source>
</evidence>
<comment type="subcellular location">
    <subcellularLocation>
        <location evidence="1">Membrane</location>
        <topology evidence="1">Single-pass membrane protein</topology>
    </subcellularLocation>
</comment>
<name>A0A834U0D7_9FABA</name>
<evidence type="ECO:0000259" key="7">
    <source>
        <dbReference type="Pfam" id="PF03168"/>
    </source>
</evidence>
<feature type="region of interest" description="Disordered" evidence="5">
    <location>
        <begin position="1"/>
        <end position="62"/>
    </location>
</feature>